<evidence type="ECO:0000313" key="3">
    <source>
        <dbReference type="Proteomes" id="UP001224775"/>
    </source>
</evidence>
<accession>A0AAD9DCP6</accession>
<keyword evidence="1" id="KW-0812">Transmembrane</keyword>
<evidence type="ECO:0000313" key="2">
    <source>
        <dbReference type="EMBL" id="KAK1742751.1"/>
    </source>
</evidence>
<proteinExistence type="predicted"/>
<organism evidence="2 3">
    <name type="scientific">Skeletonema marinoi</name>
    <dbReference type="NCBI Taxonomy" id="267567"/>
    <lineage>
        <taxon>Eukaryota</taxon>
        <taxon>Sar</taxon>
        <taxon>Stramenopiles</taxon>
        <taxon>Ochrophyta</taxon>
        <taxon>Bacillariophyta</taxon>
        <taxon>Coscinodiscophyceae</taxon>
        <taxon>Thalassiosirophycidae</taxon>
        <taxon>Thalassiosirales</taxon>
        <taxon>Skeletonemataceae</taxon>
        <taxon>Skeletonema</taxon>
        <taxon>Skeletonema marinoi-dohrnii complex</taxon>
    </lineage>
</organism>
<sequence>MMNMIQWNLPIVRLMPMDYLFCIICSRWIHWCYPTLLAETASTALGRKQDISTLVSASKTGGGAMGSGIEAAKKDGITAILIKSSDFLQRRLRVSASASYYIIAASGILSLCVLPTTIGVMYQGFQRLQIDKSEMKMYGKIADMDATSKRVTDDDDDDD</sequence>
<dbReference type="AlphaFoldDB" id="A0AAD9DCP6"/>
<keyword evidence="1" id="KW-0472">Membrane</keyword>
<protein>
    <submittedName>
        <fullName evidence="2">Uncharacterized protein</fullName>
    </submittedName>
</protein>
<gene>
    <name evidence="2" type="ORF">QTG54_006348</name>
</gene>
<keyword evidence="1" id="KW-1133">Transmembrane helix</keyword>
<feature type="non-terminal residue" evidence="2">
    <location>
        <position position="159"/>
    </location>
</feature>
<name>A0AAD9DCP6_9STRA</name>
<feature type="transmembrane region" description="Helical" evidence="1">
    <location>
        <begin position="98"/>
        <end position="122"/>
    </location>
</feature>
<keyword evidence="3" id="KW-1185">Reference proteome</keyword>
<evidence type="ECO:0000256" key="1">
    <source>
        <dbReference type="SAM" id="Phobius"/>
    </source>
</evidence>
<comment type="caution">
    <text evidence="2">The sequence shown here is derived from an EMBL/GenBank/DDBJ whole genome shotgun (WGS) entry which is preliminary data.</text>
</comment>
<dbReference type="Proteomes" id="UP001224775">
    <property type="component" value="Unassembled WGS sequence"/>
</dbReference>
<dbReference type="EMBL" id="JATAAI010000010">
    <property type="protein sequence ID" value="KAK1742751.1"/>
    <property type="molecule type" value="Genomic_DNA"/>
</dbReference>
<reference evidence="2" key="1">
    <citation type="submission" date="2023-06" db="EMBL/GenBank/DDBJ databases">
        <title>Survivors Of The Sea: Transcriptome response of Skeletonema marinoi to long-term dormancy.</title>
        <authorList>
            <person name="Pinder M.I.M."/>
            <person name="Kourtchenko O."/>
            <person name="Robertson E.K."/>
            <person name="Larsson T."/>
            <person name="Maumus F."/>
            <person name="Osuna-Cruz C.M."/>
            <person name="Vancaester E."/>
            <person name="Stenow R."/>
            <person name="Vandepoele K."/>
            <person name="Ploug H."/>
            <person name="Bruchert V."/>
            <person name="Godhe A."/>
            <person name="Topel M."/>
        </authorList>
    </citation>
    <scope>NUCLEOTIDE SEQUENCE</scope>
    <source>
        <strain evidence="2">R05AC</strain>
    </source>
</reference>